<proteinExistence type="predicted"/>
<dbReference type="EC" id="2.6.1.42" evidence="1"/>
<reference evidence="1" key="1">
    <citation type="submission" date="2021-08" db="EMBL/GenBank/DDBJ databases">
        <title>Novel anaerobic bacterium isolated from sea squirt in East Sea, Republic of Korea.</title>
        <authorList>
            <person name="Nguyen T.H."/>
            <person name="Li Z."/>
            <person name="Lee Y.-J."/>
            <person name="Ko J."/>
            <person name="Kim S.-G."/>
        </authorList>
    </citation>
    <scope>NUCLEOTIDE SEQUENCE</scope>
    <source>
        <strain evidence="1">KCTC 25031</strain>
    </source>
</reference>
<gene>
    <name evidence="1" type="ORF">K4L44_15160</name>
</gene>
<organism evidence="1 2">
    <name type="scientific">Halosquirtibacter laminarini</name>
    <dbReference type="NCBI Taxonomy" id="3374600"/>
    <lineage>
        <taxon>Bacteria</taxon>
        <taxon>Pseudomonadati</taxon>
        <taxon>Bacteroidota</taxon>
        <taxon>Bacteroidia</taxon>
        <taxon>Marinilabiliales</taxon>
        <taxon>Prolixibacteraceae</taxon>
        <taxon>Halosquirtibacter</taxon>
    </lineage>
</organism>
<keyword evidence="1" id="KW-0032">Aminotransferase</keyword>
<accession>A0AC61NE68</accession>
<dbReference type="Proteomes" id="UP000826212">
    <property type="component" value="Chromosome"/>
</dbReference>
<protein>
    <submittedName>
        <fullName evidence="1">Branched-chain amino acid aminotransferase</fullName>
        <ecNumber evidence="1">2.6.1.42</ecNumber>
    </submittedName>
</protein>
<sequence length="337" mass="37870">METKDWKNLGFGYSKTDYNVRCYFKDGKWGKLETHSSEAITMHMGATCLHYGQECFEGMKAFRGKDGKIRVFRMKDNAKRMAESAEGIRMQPIPEDVFCNAVREAVKLNERFVPPFDSGASLYIRPLLIGTGPQVGVKPADEYLFIVFVMPVGPYFKEGFKPTDLAIYREYDRAAPHGTGKFKVGGNYAASMAAGERAHEEGFSAVLYLDAKEKKYIDECGPANFFAIQGNKYITPRSTSILESITNKSLRQIATDLGMEVEVRPILEDELSNFDEVGACGTAAVISPIKRVVDVEENKEYNYGDEPGKVSTKLYETLRGIQYGTMEDKHNWVEVIE</sequence>
<keyword evidence="1" id="KW-0808">Transferase</keyword>
<evidence type="ECO:0000313" key="1">
    <source>
        <dbReference type="EMBL" id="QZE13867.1"/>
    </source>
</evidence>
<evidence type="ECO:0000313" key="2">
    <source>
        <dbReference type="Proteomes" id="UP000826212"/>
    </source>
</evidence>
<keyword evidence="2" id="KW-1185">Reference proteome</keyword>
<dbReference type="EMBL" id="CP081303">
    <property type="protein sequence ID" value="QZE13867.1"/>
    <property type="molecule type" value="Genomic_DNA"/>
</dbReference>
<name>A0AC61NE68_9BACT</name>